<dbReference type="Proteomes" id="UP000182836">
    <property type="component" value="Unassembled WGS sequence"/>
</dbReference>
<name>A0A0K2WCK4_ANEMI</name>
<dbReference type="AlphaFoldDB" id="A0A0K2WCK4"/>
<protein>
    <submittedName>
        <fullName evidence="2">Polyhydroxyalkanoic acid synthase, PhaR subunit</fullName>
    </submittedName>
</protein>
<feature type="coiled-coil region" evidence="1">
    <location>
        <begin position="74"/>
        <end position="101"/>
    </location>
</feature>
<evidence type="ECO:0000256" key="1">
    <source>
        <dbReference type="SAM" id="Coils"/>
    </source>
</evidence>
<keyword evidence="1" id="KW-0175">Coiled coil</keyword>
<accession>A0A0K2WCK4</accession>
<sequence length="123" mass="14566">MTSNQTFDPVQMWKSWYDLVEKTWGKSLDDFVKTSEYSAMVGEYQKWFFYSQDQYKRWMEQFLNENNMPSKEEIARVAQLVIQLEEKVEKLDERLDDEIIAKLDEIKATLGKPARGPARKAST</sequence>
<organism evidence="2 3">
    <name type="scientific">Aneurinibacillus migulanus</name>
    <name type="common">Bacillus migulanus</name>
    <dbReference type="NCBI Taxonomy" id="47500"/>
    <lineage>
        <taxon>Bacteria</taxon>
        <taxon>Bacillati</taxon>
        <taxon>Bacillota</taxon>
        <taxon>Bacilli</taxon>
        <taxon>Bacillales</taxon>
        <taxon>Paenibacillaceae</taxon>
        <taxon>Aneurinibacillus group</taxon>
        <taxon>Aneurinibacillus</taxon>
    </lineage>
</organism>
<reference evidence="2 3" key="1">
    <citation type="submission" date="2016-10" db="EMBL/GenBank/DDBJ databases">
        <authorList>
            <person name="de Groot N.N."/>
        </authorList>
    </citation>
    <scope>NUCLEOTIDE SEQUENCE [LARGE SCALE GENOMIC DNA]</scope>
    <source>
        <strain evidence="2 3">DSM 2895</strain>
    </source>
</reference>
<dbReference type="GeneID" id="42305212"/>
<proteinExistence type="predicted"/>
<gene>
    <name evidence="2" type="ORF">SAMN04487909_11157</name>
</gene>
<dbReference type="OrthoDB" id="5244350at2"/>
<dbReference type="RefSeq" id="WP_052520328.1">
    <property type="nucleotide sequence ID" value="NZ_BJOA01000040.1"/>
</dbReference>
<evidence type="ECO:0000313" key="3">
    <source>
        <dbReference type="Proteomes" id="UP000182836"/>
    </source>
</evidence>
<dbReference type="EMBL" id="FNED01000011">
    <property type="protein sequence ID" value="SDJ06038.1"/>
    <property type="molecule type" value="Genomic_DNA"/>
</dbReference>
<evidence type="ECO:0000313" key="2">
    <source>
        <dbReference type="EMBL" id="SDJ06038.1"/>
    </source>
</evidence>